<dbReference type="PANTHER" id="PTHR42663:SF6">
    <property type="entry name" value="HYDROLASE C777.06C-RELATED"/>
    <property type="match status" value="1"/>
</dbReference>
<keyword evidence="3" id="KW-1185">Reference proteome</keyword>
<dbReference type="EMBL" id="BMWP01000004">
    <property type="protein sequence ID" value="GGW25966.1"/>
    <property type="molecule type" value="Genomic_DNA"/>
</dbReference>
<dbReference type="Gene3D" id="3.60.15.10">
    <property type="entry name" value="Ribonuclease Z/Hydroxyacylglutathione hydrolase-like"/>
    <property type="match status" value="1"/>
</dbReference>
<dbReference type="Pfam" id="PF12706">
    <property type="entry name" value="Lactamase_B_2"/>
    <property type="match status" value="1"/>
</dbReference>
<gene>
    <name evidence="2" type="primary">phnP</name>
    <name evidence="2" type="ORF">GCM10007383_08640</name>
</gene>
<evidence type="ECO:0000259" key="1">
    <source>
        <dbReference type="SMART" id="SM00849"/>
    </source>
</evidence>
<name>A0A918IQ08_9FLAO</name>
<organism evidence="2 3">
    <name type="scientific">Arenibacter certesii</name>
    <dbReference type="NCBI Taxonomy" id="228955"/>
    <lineage>
        <taxon>Bacteria</taxon>
        <taxon>Pseudomonadati</taxon>
        <taxon>Bacteroidota</taxon>
        <taxon>Flavobacteriia</taxon>
        <taxon>Flavobacteriales</taxon>
        <taxon>Flavobacteriaceae</taxon>
        <taxon>Arenibacter</taxon>
    </lineage>
</organism>
<accession>A0A918IQ08</accession>
<protein>
    <submittedName>
        <fullName evidence="2">MBL fold metallo-hydrolase</fullName>
    </submittedName>
</protein>
<dbReference type="AlphaFoldDB" id="A0A918IQ08"/>
<evidence type="ECO:0000313" key="2">
    <source>
        <dbReference type="EMBL" id="GGW25966.1"/>
    </source>
</evidence>
<reference evidence="2" key="2">
    <citation type="submission" date="2020-09" db="EMBL/GenBank/DDBJ databases">
        <authorList>
            <person name="Sun Q."/>
            <person name="Kim S."/>
        </authorList>
    </citation>
    <scope>NUCLEOTIDE SEQUENCE</scope>
    <source>
        <strain evidence="2">KCTC 12113</strain>
    </source>
</reference>
<dbReference type="RefSeq" id="WP_026814062.1">
    <property type="nucleotide sequence ID" value="NZ_BMWP01000004.1"/>
</dbReference>
<dbReference type="Proteomes" id="UP000634668">
    <property type="component" value="Unassembled WGS sequence"/>
</dbReference>
<proteinExistence type="predicted"/>
<dbReference type="InterPro" id="IPR001279">
    <property type="entry name" value="Metallo-B-lactamas"/>
</dbReference>
<dbReference type="CDD" id="cd16279">
    <property type="entry name" value="metallo-hydrolase-like_MBL-fold"/>
    <property type="match status" value="1"/>
</dbReference>
<reference evidence="2" key="1">
    <citation type="journal article" date="2014" name="Int. J. Syst. Evol. Microbiol.">
        <title>Complete genome sequence of Corynebacterium casei LMG S-19264T (=DSM 44701T), isolated from a smear-ripened cheese.</title>
        <authorList>
            <consortium name="US DOE Joint Genome Institute (JGI-PGF)"/>
            <person name="Walter F."/>
            <person name="Albersmeier A."/>
            <person name="Kalinowski J."/>
            <person name="Ruckert C."/>
        </authorList>
    </citation>
    <scope>NUCLEOTIDE SEQUENCE</scope>
    <source>
        <strain evidence="2">KCTC 12113</strain>
    </source>
</reference>
<comment type="caution">
    <text evidence="2">The sequence shown here is derived from an EMBL/GenBank/DDBJ whole genome shotgun (WGS) entry which is preliminary data.</text>
</comment>
<dbReference type="InterPro" id="IPR036866">
    <property type="entry name" value="RibonucZ/Hydroxyglut_hydro"/>
</dbReference>
<feature type="domain" description="Metallo-beta-lactamase" evidence="1">
    <location>
        <begin position="43"/>
        <end position="224"/>
    </location>
</feature>
<dbReference type="SMART" id="SM00849">
    <property type="entry name" value="Lactamase_B"/>
    <property type="match status" value="1"/>
</dbReference>
<evidence type="ECO:0000313" key="3">
    <source>
        <dbReference type="Proteomes" id="UP000634668"/>
    </source>
</evidence>
<sequence length="254" mass="28976">MKITFLGTGTSQGIPVIGSKHPVCLSENPKDKRLRVSVLVSWDNYNYVIDCGPDFRQQMLVNKVVKIDGILFTHEHADHTAGIDDIRPFFFRQGDIPIYGHERVISSLMKRFDYIFADENRYPGAPGVEVNTVRNNKPFKIGNLMAIPIEAQHNRLQVFGFRISDFVYLTDVKSIENVEMEKIKGAKVLVINALRIEPHHSHFNLEEALAFIDVIKPTTAYLTHISHLLGFHDEVEKKLPKNVHLAYDNLIVEC</sequence>
<dbReference type="PANTHER" id="PTHR42663">
    <property type="entry name" value="HYDROLASE C777.06C-RELATED-RELATED"/>
    <property type="match status" value="1"/>
</dbReference>
<dbReference type="SUPFAM" id="SSF56281">
    <property type="entry name" value="Metallo-hydrolase/oxidoreductase"/>
    <property type="match status" value="1"/>
</dbReference>